<reference evidence="6 7" key="1">
    <citation type="submission" date="2024-09" db="EMBL/GenBank/DDBJ databases">
        <title>Genomes of Rahnella.</title>
        <authorList>
            <person name="Mnguni F.C."/>
            <person name="Shin G.Y."/>
            <person name="Coutinho T."/>
        </authorList>
    </citation>
    <scope>NUCLEOTIDE SEQUENCE [LARGE SCALE GENOMIC DNA]</scope>
    <source>
        <strain evidence="6 7">20WA0057</strain>
    </source>
</reference>
<comment type="cofactor">
    <cofactor evidence="1">
        <name>pyridoxal 5'-phosphate</name>
        <dbReference type="ChEBI" id="CHEBI:597326"/>
    </cofactor>
</comment>
<dbReference type="InterPro" id="IPR005814">
    <property type="entry name" value="Aminotrans_3"/>
</dbReference>
<dbReference type="InterPro" id="IPR000182">
    <property type="entry name" value="GNAT_dom"/>
</dbReference>
<dbReference type="CDD" id="cd00610">
    <property type="entry name" value="OAT_like"/>
    <property type="match status" value="1"/>
</dbReference>
<dbReference type="RefSeq" id="WP_379672379.1">
    <property type="nucleotide sequence ID" value="NZ_JBHUCJ010000127.1"/>
</dbReference>
<feature type="domain" description="N-acetyltransferase" evidence="5">
    <location>
        <begin position="4"/>
        <end position="178"/>
    </location>
</feature>
<dbReference type="PROSITE" id="PS51186">
    <property type="entry name" value="GNAT"/>
    <property type="match status" value="1"/>
</dbReference>
<dbReference type="InterPro" id="IPR015421">
    <property type="entry name" value="PyrdxlP-dep_Trfase_major"/>
</dbReference>
<dbReference type="Pfam" id="PF21926">
    <property type="entry name" value="FeeM"/>
    <property type="match status" value="1"/>
</dbReference>
<dbReference type="PANTHER" id="PTHR11986">
    <property type="entry name" value="AMINOTRANSFERASE CLASS III"/>
    <property type="match status" value="1"/>
</dbReference>
<evidence type="ECO:0000259" key="5">
    <source>
        <dbReference type="PROSITE" id="PS51186"/>
    </source>
</evidence>
<dbReference type="InterPro" id="IPR054597">
    <property type="entry name" value="FeeM_cat"/>
</dbReference>
<keyword evidence="3" id="KW-0808">Transferase</keyword>
<dbReference type="Gene3D" id="3.90.1150.10">
    <property type="entry name" value="Aspartate Aminotransferase, domain 1"/>
    <property type="match status" value="1"/>
</dbReference>
<evidence type="ECO:0000256" key="2">
    <source>
        <dbReference type="ARBA" id="ARBA00022576"/>
    </source>
</evidence>
<comment type="caution">
    <text evidence="6">The sequence shown here is derived from an EMBL/GenBank/DDBJ whole genome shotgun (WGS) entry which is preliminary data.</text>
</comment>
<evidence type="ECO:0000256" key="1">
    <source>
        <dbReference type="ARBA" id="ARBA00001933"/>
    </source>
</evidence>
<proteinExistence type="predicted"/>
<gene>
    <name evidence="6" type="ORF">ACFPK4_25975</name>
</gene>
<dbReference type="Gene3D" id="3.40.630.30">
    <property type="match status" value="1"/>
</dbReference>
<dbReference type="PANTHER" id="PTHR11986:SF79">
    <property type="entry name" value="ACETYLORNITHINE AMINOTRANSFERASE, MITOCHONDRIAL"/>
    <property type="match status" value="1"/>
</dbReference>
<evidence type="ECO:0000256" key="3">
    <source>
        <dbReference type="ARBA" id="ARBA00022679"/>
    </source>
</evidence>
<dbReference type="InterPro" id="IPR050103">
    <property type="entry name" value="Class-III_PLP-dep_AT"/>
</dbReference>
<keyword evidence="4" id="KW-0663">Pyridoxal phosphate</keyword>
<keyword evidence="7" id="KW-1185">Reference proteome</keyword>
<accession>A0ABW6CFY4</accession>
<organism evidence="6 7">
    <name type="scientific">Rahnella sp. (strain Y9602)</name>
    <dbReference type="NCBI Taxonomy" id="2703885"/>
    <lineage>
        <taxon>Bacteria</taxon>
        <taxon>Pseudomonadati</taxon>
        <taxon>Pseudomonadota</taxon>
        <taxon>Gammaproteobacteria</taxon>
        <taxon>Enterobacterales</taxon>
        <taxon>Yersiniaceae</taxon>
        <taxon>Rahnella</taxon>
    </lineage>
</organism>
<dbReference type="Gene3D" id="3.40.640.10">
    <property type="entry name" value="Type I PLP-dependent aspartate aminotransferase-like (Major domain)"/>
    <property type="match status" value="1"/>
</dbReference>
<sequence>MNNIEWQVIKATGDLTEVLKIRHKVYVEEASRLNHVDDTLSSFDRFDNYCVYIIAKIDNQPVATVKVITDSPIGLPCDEFADLSKYRRPQHHLYEFGHLISLPTVRNDKLGPAMMRAALIYAVNRGATHILGDFFADGTQQDLHYYYKNLGFIAACHPYRDPRFTGAPLSIIGSLDISQSYSLYLRGSRVQKRLLHYFYNDYAIYRDTDKPELYFTHQVEGRKNQRQLLAELKAKVNHPSYARLSYLMGCGIQIRGEDEFVMDENGREFYALFDQYGNQSFGYNHSQFTDALRQAIASKNINSTKIMFEEASIKLADELIEATGNNFDCCYFANGGGETIDNAFKIAMAVTRRKKIIAFENCFHGKTIATLSAAGREEHYRVYPGLMTDTFVIVPFGDKAALDAALTDEIAAVIIEPVQAEGGVNTPFAGYLPFIAERCRQQGACLIFDEMQTAFGRLGHLFAFQKYQVVPDIMCIGKAFGGGILPISAVLARRELWGVLNDHPSSFGSSLGGNPVSCQLARQVLRTASTPSFLAHINMLSGMLLPELKRLAKNYPSLISKISGDGLMFGIHFTSPLMVGLALRLLYENDVTSSYCLYNLNVLRVQPPLNSQPHNLIKACNTLDGVLSKINNIDIATWSLNHASFELILPTPINNVLKQVQDYPALFDPFSDGRTHYPCDQWVNFYGNLGDDRACWKNLTGLLEDGFVSTAAEGFIWKSCIRQLRLSVLTPVMTQVSLTVEWDNAMQPYDMLTNVKINLYLNEQGFQRIKNELMRGGMNETFLRNVV</sequence>
<dbReference type="SUPFAM" id="SSF55729">
    <property type="entry name" value="Acyl-CoA N-acyltransferases (Nat)"/>
    <property type="match status" value="1"/>
</dbReference>
<dbReference type="InterPro" id="IPR015424">
    <property type="entry name" value="PyrdxlP-dep_Trfase"/>
</dbReference>
<evidence type="ECO:0000313" key="6">
    <source>
        <dbReference type="EMBL" id="MFD3226991.1"/>
    </source>
</evidence>
<dbReference type="GO" id="GO:0008483">
    <property type="term" value="F:transaminase activity"/>
    <property type="evidence" value="ECO:0007669"/>
    <property type="project" value="UniProtKB-KW"/>
</dbReference>
<dbReference type="Pfam" id="PF00202">
    <property type="entry name" value="Aminotran_3"/>
    <property type="match status" value="1"/>
</dbReference>
<keyword evidence="2 6" id="KW-0032">Aminotransferase</keyword>
<protein>
    <submittedName>
        <fullName evidence="6">Aminotransferase class III-fold pyridoxal phosphate-dependent enzyme</fullName>
    </submittedName>
</protein>
<evidence type="ECO:0000313" key="7">
    <source>
        <dbReference type="Proteomes" id="UP001598201"/>
    </source>
</evidence>
<name>A0ABW6CFY4_RAHSY</name>
<dbReference type="EMBL" id="JBHUCJ010000127">
    <property type="protein sequence ID" value="MFD3226991.1"/>
    <property type="molecule type" value="Genomic_DNA"/>
</dbReference>
<evidence type="ECO:0000256" key="4">
    <source>
        <dbReference type="ARBA" id="ARBA00022898"/>
    </source>
</evidence>
<dbReference type="SUPFAM" id="SSF53383">
    <property type="entry name" value="PLP-dependent transferases"/>
    <property type="match status" value="1"/>
</dbReference>
<dbReference type="InterPro" id="IPR016181">
    <property type="entry name" value="Acyl_CoA_acyltransferase"/>
</dbReference>
<dbReference type="InterPro" id="IPR015422">
    <property type="entry name" value="PyrdxlP-dep_Trfase_small"/>
</dbReference>
<dbReference type="Proteomes" id="UP001598201">
    <property type="component" value="Unassembled WGS sequence"/>
</dbReference>